<feature type="domain" description="MYND-type" evidence="5">
    <location>
        <begin position="31"/>
        <end position="60"/>
    </location>
</feature>
<dbReference type="PROSITE" id="PS50865">
    <property type="entry name" value="ZF_MYND_2"/>
    <property type="match status" value="1"/>
</dbReference>
<feature type="non-terminal residue" evidence="6">
    <location>
        <position position="61"/>
    </location>
</feature>
<proteinExistence type="predicted"/>
<evidence type="ECO:0000313" key="7">
    <source>
        <dbReference type="Proteomes" id="UP001215280"/>
    </source>
</evidence>
<dbReference type="AlphaFoldDB" id="A0AAD7HNW2"/>
<dbReference type="Proteomes" id="UP001215280">
    <property type="component" value="Unassembled WGS sequence"/>
</dbReference>
<dbReference type="Gene3D" id="6.10.140.2220">
    <property type="match status" value="1"/>
</dbReference>
<evidence type="ECO:0000259" key="5">
    <source>
        <dbReference type="PROSITE" id="PS50865"/>
    </source>
</evidence>
<name>A0AAD7HNW2_9AGAR</name>
<evidence type="ECO:0000256" key="2">
    <source>
        <dbReference type="ARBA" id="ARBA00022771"/>
    </source>
</evidence>
<evidence type="ECO:0000256" key="3">
    <source>
        <dbReference type="ARBA" id="ARBA00022833"/>
    </source>
</evidence>
<sequence length="61" mass="7048">PFAVRVAFSPLFAVEDRLGSRRRTVLRLPRAGEMECACGKVRYCSKECHKKDWKAHKPKCK</sequence>
<dbReference type="SUPFAM" id="SSF144232">
    <property type="entry name" value="HIT/MYND zinc finger-like"/>
    <property type="match status" value="1"/>
</dbReference>
<dbReference type="GO" id="GO:0008270">
    <property type="term" value="F:zinc ion binding"/>
    <property type="evidence" value="ECO:0007669"/>
    <property type="project" value="UniProtKB-KW"/>
</dbReference>
<organism evidence="6 7">
    <name type="scientific">Mycena maculata</name>
    <dbReference type="NCBI Taxonomy" id="230809"/>
    <lineage>
        <taxon>Eukaryota</taxon>
        <taxon>Fungi</taxon>
        <taxon>Dikarya</taxon>
        <taxon>Basidiomycota</taxon>
        <taxon>Agaricomycotina</taxon>
        <taxon>Agaricomycetes</taxon>
        <taxon>Agaricomycetidae</taxon>
        <taxon>Agaricales</taxon>
        <taxon>Marasmiineae</taxon>
        <taxon>Mycenaceae</taxon>
        <taxon>Mycena</taxon>
    </lineage>
</organism>
<keyword evidence="3" id="KW-0862">Zinc</keyword>
<protein>
    <recommendedName>
        <fullName evidence="5">MYND-type domain-containing protein</fullName>
    </recommendedName>
</protein>
<keyword evidence="1" id="KW-0479">Metal-binding</keyword>
<dbReference type="Pfam" id="PF01753">
    <property type="entry name" value="zf-MYND"/>
    <property type="match status" value="1"/>
</dbReference>
<evidence type="ECO:0000313" key="6">
    <source>
        <dbReference type="EMBL" id="KAJ7724999.1"/>
    </source>
</evidence>
<gene>
    <name evidence="6" type="ORF">DFH07DRAFT_697730</name>
</gene>
<comment type="caution">
    <text evidence="6">The sequence shown here is derived from an EMBL/GenBank/DDBJ whole genome shotgun (WGS) entry which is preliminary data.</text>
</comment>
<evidence type="ECO:0000256" key="1">
    <source>
        <dbReference type="ARBA" id="ARBA00022723"/>
    </source>
</evidence>
<accession>A0AAD7HNW2</accession>
<keyword evidence="2 4" id="KW-0863">Zinc-finger</keyword>
<dbReference type="InterPro" id="IPR002893">
    <property type="entry name" value="Znf_MYND"/>
</dbReference>
<reference evidence="6" key="1">
    <citation type="submission" date="2023-03" db="EMBL/GenBank/DDBJ databases">
        <title>Massive genome expansion in bonnet fungi (Mycena s.s.) driven by repeated elements and novel gene families across ecological guilds.</title>
        <authorList>
            <consortium name="Lawrence Berkeley National Laboratory"/>
            <person name="Harder C.B."/>
            <person name="Miyauchi S."/>
            <person name="Viragh M."/>
            <person name="Kuo A."/>
            <person name="Thoen E."/>
            <person name="Andreopoulos B."/>
            <person name="Lu D."/>
            <person name="Skrede I."/>
            <person name="Drula E."/>
            <person name="Henrissat B."/>
            <person name="Morin E."/>
            <person name="Kohler A."/>
            <person name="Barry K."/>
            <person name="LaButti K."/>
            <person name="Morin E."/>
            <person name="Salamov A."/>
            <person name="Lipzen A."/>
            <person name="Mereny Z."/>
            <person name="Hegedus B."/>
            <person name="Baldrian P."/>
            <person name="Stursova M."/>
            <person name="Weitz H."/>
            <person name="Taylor A."/>
            <person name="Grigoriev I.V."/>
            <person name="Nagy L.G."/>
            <person name="Martin F."/>
            <person name="Kauserud H."/>
        </authorList>
    </citation>
    <scope>NUCLEOTIDE SEQUENCE</scope>
    <source>
        <strain evidence="6">CBHHK188m</strain>
    </source>
</reference>
<feature type="non-terminal residue" evidence="6">
    <location>
        <position position="1"/>
    </location>
</feature>
<keyword evidence="7" id="KW-1185">Reference proteome</keyword>
<evidence type="ECO:0000256" key="4">
    <source>
        <dbReference type="PROSITE-ProRule" id="PRU00134"/>
    </source>
</evidence>
<dbReference type="EMBL" id="JARJLG010000232">
    <property type="protein sequence ID" value="KAJ7724999.1"/>
    <property type="molecule type" value="Genomic_DNA"/>
</dbReference>